<keyword evidence="1" id="KW-0472">Membrane</keyword>
<dbReference type="EMBL" id="ASPP01000478">
    <property type="protein sequence ID" value="ETO36610.1"/>
    <property type="molecule type" value="Genomic_DNA"/>
</dbReference>
<organism evidence="2 3">
    <name type="scientific">Reticulomyxa filosa</name>
    <dbReference type="NCBI Taxonomy" id="46433"/>
    <lineage>
        <taxon>Eukaryota</taxon>
        <taxon>Sar</taxon>
        <taxon>Rhizaria</taxon>
        <taxon>Retaria</taxon>
        <taxon>Foraminifera</taxon>
        <taxon>Monothalamids</taxon>
        <taxon>Reticulomyxidae</taxon>
        <taxon>Reticulomyxa</taxon>
    </lineage>
</organism>
<keyword evidence="3" id="KW-1185">Reference proteome</keyword>
<feature type="transmembrane region" description="Helical" evidence="1">
    <location>
        <begin position="57"/>
        <end position="75"/>
    </location>
</feature>
<protein>
    <submittedName>
        <fullName evidence="2">Uncharacterized protein</fullName>
    </submittedName>
</protein>
<keyword evidence="1" id="KW-1133">Transmembrane helix</keyword>
<evidence type="ECO:0000313" key="2">
    <source>
        <dbReference type="EMBL" id="ETO36610.1"/>
    </source>
</evidence>
<sequence length="164" mass="19189">MEQNEDYIEDDLLDPSDLFGSCDIEKRLYVDCLKNAKTERREKNEEKGHNKNLQKKIFIFFLSFALFCMICNLVKDACLKEGQELDLCEQKREWRQKIAKQSCLDSMMKYEACKSFIITAAKTQSKLSDKVLTFSDCLPPFKEFMACAKDSITQKEAERRFAFT</sequence>
<dbReference type="Proteomes" id="UP000023152">
    <property type="component" value="Unassembled WGS sequence"/>
</dbReference>
<comment type="caution">
    <text evidence="2">The sequence shown here is derived from an EMBL/GenBank/DDBJ whole genome shotgun (WGS) entry which is preliminary data.</text>
</comment>
<accession>X6PDN2</accession>
<dbReference type="AlphaFoldDB" id="X6PDN2"/>
<keyword evidence="1" id="KW-0812">Transmembrane</keyword>
<evidence type="ECO:0000313" key="3">
    <source>
        <dbReference type="Proteomes" id="UP000023152"/>
    </source>
</evidence>
<reference evidence="2 3" key="1">
    <citation type="journal article" date="2013" name="Curr. Biol.">
        <title>The Genome of the Foraminiferan Reticulomyxa filosa.</title>
        <authorList>
            <person name="Glockner G."/>
            <person name="Hulsmann N."/>
            <person name="Schleicher M."/>
            <person name="Noegel A.A."/>
            <person name="Eichinger L."/>
            <person name="Gallinger C."/>
            <person name="Pawlowski J."/>
            <person name="Sierra R."/>
            <person name="Euteneuer U."/>
            <person name="Pillet L."/>
            <person name="Moustafa A."/>
            <person name="Platzer M."/>
            <person name="Groth M."/>
            <person name="Szafranski K."/>
            <person name="Schliwa M."/>
        </authorList>
    </citation>
    <scope>NUCLEOTIDE SEQUENCE [LARGE SCALE GENOMIC DNA]</scope>
</reference>
<name>X6PDN2_RETFI</name>
<proteinExistence type="predicted"/>
<gene>
    <name evidence="2" type="ORF">RFI_00452</name>
</gene>
<evidence type="ECO:0000256" key="1">
    <source>
        <dbReference type="SAM" id="Phobius"/>
    </source>
</evidence>